<reference evidence="1" key="1">
    <citation type="submission" date="2012-12" db="EMBL/GenBank/DDBJ databases">
        <title>Identification and characterization of a phenylalanine ammonia-lyase gene family in Isatis indigotica Fort.</title>
        <authorList>
            <person name="Liu Q."/>
            <person name="Chen J."/>
            <person name="Zhou X."/>
            <person name="Di P."/>
            <person name="Xiao Y."/>
            <person name="Xuan H."/>
            <person name="Zhang L."/>
            <person name="Chen W."/>
        </authorList>
    </citation>
    <scope>NUCLEOTIDE SEQUENCE</scope>
    <source>
        <tissue evidence="1">Salivary gland</tissue>
    </source>
</reference>
<proteinExistence type="evidence at transcript level"/>
<evidence type="ECO:0000313" key="1">
    <source>
        <dbReference type="EMBL" id="JAA66637.1"/>
    </source>
</evidence>
<dbReference type="EMBL" id="GADI01007171">
    <property type="protein sequence ID" value="JAA66637.1"/>
    <property type="molecule type" value="mRNA"/>
</dbReference>
<dbReference type="AlphaFoldDB" id="A0A0K8R671"/>
<name>A0A0K8R671_IXORI</name>
<protein>
    <submittedName>
        <fullName evidence="1">Putative mitochondrial import inner membrane translocase subunit tim50</fullName>
    </submittedName>
</protein>
<organism evidence="1">
    <name type="scientific">Ixodes ricinus</name>
    <name type="common">Common tick</name>
    <name type="synonym">Acarus ricinus</name>
    <dbReference type="NCBI Taxonomy" id="34613"/>
    <lineage>
        <taxon>Eukaryota</taxon>
        <taxon>Metazoa</taxon>
        <taxon>Ecdysozoa</taxon>
        <taxon>Arthropoda</taxon>
        <taxon>Chelicerata</taxon>
        <taxon>Arachnida</taxon>
        <taxon>Acari</taxon>
        <taxon>Parasitiformes</taxon>
        <taxon>Ixodida</taxon>
        <taxon>Ixodoidea</taxon>
        <taxon>Ixodidae</taxon>
        <taxon>Ixodinae</taxon>
        <taxon>Ixodes</taxon>
    </lineage>
</organism>
<sequence>MLLQLSSFVGTVSASSRPSVGFKPAECQFQVGIVSAPSWGKVVDNLVFIGVWCSSRGTVLDAFARTVSILFSRVLASRHIKC</sequence>
<accession>A0A0K8R671</accession>